<organism evidence="1 2">
    <name type="scientific">Entomophthora muscae</name>
    <dbReference type="NCBI Taxonomy" id="34485"/>
    <lineage>
        <taxon>Eukaryota</taxon>
        <taxon>Fungi</taxon>
        <taxon>Fungi incertae sedis</taxon>
        <taxon>Zoopagomycota</taxon>
        <taxon>Entomophthoromycotina</taxon>
        <taxon>Entomophthoromycetes</taxon>
        <taxon>Entomophthorales</taxon>
        <taxon>Entomophthoraceae</taxon>
        <taxon>Entomophthora</taxon>
    </lineage>
</organism>
<accession>A0ACC2SR93</accession>
<proteinExistence type="predicted"/>
<name>A0ACC2SR93_9FUNG</name>
<protein>
    <submittedName>
        <fullName evidence="1">Uncharacterized protein</fullName>
    </submittedName>
</protein>
<evidence type="ECO:0000313" key="2">
    <source>
        <dbReference type="Proteomes" id="UP001165960"/>
    </source>
</evidence>
<evidence type="ECO:0000313" key="1">
    <source>
        <dbReference type="EMBL" id="KAJ9064782.1"/>
    </source>
</evidence>
<gene>
    <name evidence="1" type="ORF">DSO57_1026714</name>
</gene>
<comment type="caution">
    <text evidence="1">The sequence shown here is derived from an EMBL/GenBank/DDBJ whole genome shotgun (WGS) entry which is preliminary data.</text>
</comment>
<dbReference type="Proteomes" id="UP001165960">
    <property type="component" value="Unassembled WGS sequence"/>
</dbReference>
<sequence>MFASVYYKLQYACCLVQLLLWFIPVLILRRAMMNAPAGANNANPRKQYESLVSLPFLSWLTYIARLCLACRQRPYQHAGRVCLVQLWHCRQHCRQERYFDCHYPVLGVHCLPHRLSTSLHLQLPHRPHRHVEHWLPVDSGPLHPPLPDLDLLSFN</sequence>
<dbReference type="EMBL" id="QTSX02004418">
    <property type="protein sequence ID" value="KAJ9064782.1"/>
    <property type="molecule type" value="Genomic_DNA"/>
</dbReference>
<keyword evidence="2" id="KW-1185">Reference proteome</keyword>
<reference evidence="1" key="1">
    <citation type="submission" date="2022-04" db="EMBL/GenBank/DDBJ databases">
        <title>Genome of the entomopathogenic fungus Entomophthora muscae.</title>
        <authorList>
            <person name="Elya C."/>
            <person name="Lovett B.R."/>
            <person name="Lee E."/>
            <person name="Macias A.M."/>
            <person name="Hajek A.E."/>
            <person name="De Bivort B.L."/>
            <person name="Kasson M.T."/>
            <person name="De Fine Licht H.H."/>
            <person name="Stajich J.E."/>
        </authorList>
    </citation>
    <scope>NUCLEOTIDE SEQUENCE</scope>
    <source>
        <strain evidence="1">Berkeley</strain>
    </source>
</reference>